<evidence type="ECO:0000256" key="3">
    <source>
        <dbReference type="ARBA" id="ARBA00012039"/>
    </source>
</evidence>
<dbReference type="GO" id="GO:0005737">
    <property type="term" value="C:cytoplasm"/>
    <property type="evidence" value="ECO:0007669"/>
    <property type="project" value="TreeGrafter"/>
</dbReference>
<evidence type="ECO:0000256" key="4">
    <source>
        <dbReference type="ARBA" id="ARBA00022490"/>
    </source>
</evidence>
<reference evidence="15" key="4">
    <citation type="submission" date="2022-04" db="UniProtKB">
        <authorList>
            <consortium name="WormBaseParasite"/>
        </authorList>
    </citation>
    <scope>IDENTIFICATION</scope>
</reference>
<dbReference type="EMBL" id="LN856943">
    <property type="protein sequence ID" value="CDP95413.1"/>
    <property type="molecule type" value="Genomic_DNA"/>
</dbReference>
<evidence type="ECO:0000256" key="10">
    <source>
        <dbReference type="ARBA" id="ARBA00026071"/>
    </source>
</evidence>
<dbReference type="GO" id="GO:0005839">
    <property type="term" value="C:proteasome core complex"/>
    <property type="evidence" value="ECO:0007669"/>
    <property type="project" value="InterPro"/>
</dbReference>
<dbReference type="GO" id="GO:0005634">
    <property type="term" value="C:nucleus"/>
    <property type="evidence" value="ECO:0007669"/>
    <property type="project" value="UniProtKB-SubCell"/>
</dbReference>
<keyword evidence="7" id="KW-0378">Hydrolase</keyword>
<gene>
    <name evidence="12" type="primary">Bma-pbs-2</name>
    <name evidence="15" type="synonym">Bm1_30555</name>
    <name evidence="13" type="ORF">BM_BM13666</name>
    <name evidence="12" type="ORF">BM_Bm13666</name>
</gene>
<keyword evidence="8" id="KW-0647">Proteasome</keyword>
<dbReference type="WBParaSite" id="Bm13666a.1">
    <property type="protein sequence ID" value="Bm13666a.1"/>
    <property type="gene ID" value="WBGene00233927"/>
</dbReference>
<dbReference type="PROSITE" id="PS51476">
    <property type="entry name" value="PROTEASOME_BETA_2"/>
    <property type="match status" value="1"/>
</dbReference>
<protein>
    <recommendedName>
        <fullName evidence="3">proteasome endopeptidase complex</fullName>
        <ecNumber evidence="3">3.4.25.1</ecNumber>
    </recommendedName>
</protein>
<reference evidence="12 14" key="1">
    <citation type="journal article" date="2007" name="Science">
        <title>Draft genome of the filarial nematode parasite Brugia malayi.</title>
        <authorList>
            <person name="Ghedin E."/>
            <person name="Wang S."/>
            <person name="Spiro D."/>
            <person name="Caler E."/>
            <person name="Zhao Q."/>
            <person name="Crabtree J."/>
            <person name="Allen J.E."/>
            <person name="Delcher A.L."/>
            <person name="Guiliano D.B."/>
            <person name="Miranda-Saavedra D."/>
            <person name="Angiuoli S.V."/>
            <person name="Creasy T."/>
            <person name="Amedeo P."/>
            <person name="Haas B."/>
            <person name="El-Sayed N.M."/>
            <person name="Wortman J.R."/>
            <person name="Feldblyum T."/>
            <person name="Tallon L."/>
            <person name="Schatz M."/>
            <person name="Shumway M."/>
            <person name="Koo H."/>
            <person name="Salzberg S.L."/>
            <person name="Schobel S."/>
            <person name="Pertea M."/>
            <person name="Pop M."/>
            <person name="White O."/>
            <person name="Barton G.J."/>
            <person name="Carlow C.K."/>
            <person name="Crawford M.J."/>
            <person name="Daub J."/>
            <person name="Dimmic M.W."/>
            <person name="Estes C.F."/>
            <person name="Foster J.M."/>
            <person name="Ganatra M."/>
            <person name="Gregory W.F."/>
            <person name="Johnson N.M."/>
            <person name="Jin J."/>
            <person name="Komuniecki R."/>
            <person name="Korf I."/>
            <person name="Kumar S."/>
            <person name="Laney S."/>
            <person name="Li B.W."/>
            <person name="Li W."/>
            <person name="Lindblom T.H."/>
            <person name="Lustigman S."/>
            <person name="Ma D."/>
            <person name="Maina C.V."/>
            <person name="Martin D.M."/>
            <person name="McCarter J.P."/>
            <person name="McReynolds L."/>
            <person name="Mitreva M."/>
            <person name="Nutman T.B."/>
            <person name="Parkinson J."/>
            <person name="Peregrin-Alvarez J.M."/>
            <person name="Poole C."/>
            <person name="Ren Q."/>
            <person name="Saunders L."/>
            <person name="Sluder A.E."/>
            <person name="Smith K."/>
            <person name="Stanke M."/>
            <person name="Unnasch T.R."/>
            <person name="Ware J."/>
            <person name="Wei A.D."/>
            <person name="Weil G."/>
            <person name="Williams D.J."/>
            <person name="Zhang Y."/>
            <person name="Williams S.A."/>
            <person name="Fraser-Liggett C."/>
            <person name="Slatko B."/>
            <person name="Blaxter M.L."/>
            <person name="Scott A.L."/>
        </authorList>
    </citation>
    <scope>NUCLEOTIDE SEQUENCE</scope>
    <source>
        <strain evidence="12 14">FR3</strain>
    </source>
</reference>
<dbReference type="PANTHER" id="PTHR32194">
    <property type="entry name" value="METALLOPROTEASE TLDD"/>
    <property type="match status" value="1"/>
</dbReference>
<dbReference type="PRINTS" id="PR00141">
    <property type="entry name" value="PROTEASOME"/>
</dbReference>
<proteinExistence type="predicted"/>
<reference evidence="13" key="3">
    <citation type="submission" date="2019-04" db="EMBL/GenBank/DDBJ databases">
        <authorList>
            <person name="Howe K."/>
            <person name="Paulini M."/>
            <person name="Williams G."/>
        </authorList>
    </citation>
    <scope>NUCLEOTIDE SEQUENCE [LARGE SCALE GENOMIC DNA]</scope>
    <source>
        <strain evidence="13">FR3</strain>
    </source>
</reference>
<evidence type="ECO:0000256" key="2">
    <source>
        <dbReference type="ARBA" id="ARBA00004123"/>
    </source>
</evidence>
<dbReference type="SUPFAM" id="SSF56235">
    <property type="entry name" value="N-terminal nucleophile aminohydrolases (Ntn hydrolases)"/>
    <property type="match status" value="1"/>
</dbReference>
<evidence type="ECO:0000313" key="14">
    <source>
        <dbReference type="Proteomes" id="UP000006672"/>
    </source>
</evidence>
<dbReference type="EMBL" id="CAAKNF010000196">
    <property type="protein sequence ID" value="VIO88094.1"/>
    <property type="molecule type" value="Genomic_DNA"/>
</dbReference>
<dbReference type="InterPro" id="IPR001353">
    <property type="entry name" value="Proteasome_sua/b"/>
</dbReference>
<dbReference type="OMA" id="DHIYCCG"/>
<name>A0A1P6BL19_BRUMA</name>
<keyword evidence="6" id="KW-0888">Threonine protease</keyword>
<keyword evidence="9" id="KW-0539">Nucleus</keyword>
<dbReference type="OrthoDB" id="429533at2759"/>
<sequence>MTEVLCGSTDIGCGDVFDFSNCARNMALESMGVKAPMMKSTGTTIVATTYKDGLVMGADSRATAGNIIADKHCEKVHKLTDSIYACGAGTAADLNQVTKMLSAQLRLLELNTGKKARVVTALRRAKQHLFSYMGHVGAYLLIGGVDPTGPHLYQCSANGYTQSKPFASEGSGSYAATTILERDFKTNMTQEEAVLLVRHALEAGMHGDNASGNSLNFVIITPESTVFKGPVVPHFCVRPEPVELDYKFKLGSTNVLKQKEIKYDIVETVCMHAHHITGLIQKEVLIE</sequence>
<dbReference type="Proteomes" id="UP000006672">
    <property type="component" value="Unassembled WGS sequence"/>
</dbReference>
<evidence type="ECO:0000256" key="1">
    <source>
        <dbReference type="ARBA" id="ARBA00001198"/>
    </source>
</evidence>
<feature type="active site" description="Nucleophile" evidence="11">
    <location>
        <position position="43"/>
    </location>
</feature>
<dbReference type="Gene3D" id="3.60.20.10">
    <property type="entry name" value="Glutamine Phosphoribosylpyrophosphate, subunit 1, domain 1"/>
    <property type="match status" value="1"/>
</dbReference>
<reference evidence="12" key="2">
    <citation type="submission" date="2012-12" db="EMBL/GenBank/DDBJ databases">
        <authorList>
            <consortium name="WormBase Consortium"/>
            <person name="Ghedin E."/>
            <person name="Paulini M."/>
        </authorList>
    </citation>
    <scope>NUCLEOTIDE SEQUENCE</scope>
    <source>
        <strain evidence="12">FR3</strain>
    </source>
</reference>
<accession>A0A4E9EVH1</accession>
<keyword evidence="14" id="KW-1185">Reference proteome</keyword>
<evidence type="ECO:0000256" key="8">
    <source>
        <dbReference type="ARBA" id="ARBA00022942"/>
    </source>
</evidence>
<accession>A0A1P6BL19</accession>
<dbReference type="CTD" id="6101003"/>
<comment type="subcellular location">
    <subcellularLocation>
        <location evidence="2">Nucleus</location>
    </subcellularLocation>
</comment>
<dbReference type="EC" id="3.4.25.1" evidence="3"/>
<evidence type="ECO:0000256" key="7">
    <source>
        <dbReference type="ARBA" id="ARBA00022801"/>
    </source>
</evidence>
<evidence type="ECO:0000313" key="12">
    <source>
        <dbReference type="EMBL" id="CDP95413.1"/>
    </source>
</evidence>
<evidence type="ECO:0000256" key="9">
    <source>
        <dbReference type="ARBA" id="ARBA00023242"/>
    </source>
</evidence>
<evidence type="ECO:0000313" key="13">
    <source>
        <dbReference type="EMBL" id="VIO88094.1"/>
    </source>
</evidence>
<keyword evidence="5" id="KW-0645">Protease</keyword>
<comment type="subunit">
    <text evidence="10">The 26S proteasome consists of a 20S proteasome core and two 19S regulatory subunits. The 20S proteasome core is composed of 28 subunits that are arranged in four stacked rings, resulting in a barrel-shaped structure. The two end rings are each formed by seven alpha subunits, and the two central rings are each formed by seven beta subunits. The catalytic chamber with the active sites is on the inside of the barrel.</text>
</comment>
<dbReference type="InterPro" id="IPR000243">
    <property type="entry name" value="Pept_T1A_subB"/>
</dbReference>
<evidence type="ECO:0000256" key="6">
    <source>
        <dbReference type="ARBA" id="ARBA00022698"/>
    </source>
</evidence>
<dbReference type="InterPro" id="IPR023333">
    <property type="entry name" value="Proteasome_suB-type"/>
</dbReference>
<evidence type="ECO:0000313" key="15">
    <source>
        <dbReference type="WBParaSite" id="Bm13666a.1"/>
    </source>
</evidence>
<dbReference type="Pfam" id="PF00227">
    <property type="entry name" value="Proteasome"/>
    <property type="match status" value="1"/>
</dbReference>
<dbReference type="RefSeq" id="XP_042930607.1">
    <property type="nucleotide sequence ID" value="XM_043074673.1"/>
</dbReference>
<dbReference type="GO" id="GO:0004298">
    <property type="term" value="F:threonine-type endopeptidase activity"/>
    <property type="evidence" value="ECO:0007669"/>
    <property type="project" value="UniProtKB-KW"/>
</dbReference>
<dbReference type="CDD" id="cd03763">
    <property type="entry name" value="proteasome_beta_type_7"/>
    <property type="match status" value="1"/>
</dbReference>
<dbReference type="GeneID" id="6101003"/>
<evidence type="ECO:0000256" key="11">
    <source>
        <dbReference type="PIRSR" id="PIRSR600243-1"/>
    </source>
</evidence>
<dbReference type="InterPro" id="IPR029055">
    <property type="entry name" value="Ntn_hydrolases_N"/>
</dbReference>
<comment type="catalytic activity">
    <reaction evidence="1">
        <text>Cleavage of peptide bonds with very broad specificity.</text>
        <dbReference type="EC" id="3.4.25.1"/>
    </reaction>
</comment>
<dbReference type="PANTHER" id="PTHR32194:SF4">
    <property type="entry name" value="PROTEASOME SUBUNIT BETA TYPE-7"/>
    <property type="match status" value="1"/>
</dbReference>
<evidence type="ECO:0000256" key="5">
    <source>
        <dbReference type="ARBA" id="ARBA00022670"/>
    </source>
</evidence>
<organism evidence="12">
    <name type="scientific">Brugia malayi</name>
    <name type="common">Filarial nematode worm</name>
    <dbReference type="NCBI Taxonomy" id="6279"/>
    <lineage>
        <taxon>Eukaryota</taxon>
        <taxon>Metazoa</taxon>
        <taxon>Ecdysozoa</taxon>
        <taxon>Nematoda</taxon>
        <taxon>Chromadorea</taxon>
        <taxon>Rhabditida</taxon>
        <taxon>Spirurina</taxon>
        <taxon>Spiruromorpha</taxon>
        <taxon>Filarioidea</taxon>
        <taxon>Onchocercidae</taxon>
        <taxon>Brugia</taxon>
    </lineage>
</organism>
<dbReference type="GO" id="GO:0051603">
    <property type="term" value="P:proteolysis involved in protein catabolic process"/>
    <property type="evidence" value="ECO:0007669"/>
    <property type="project" value="InterPro"/>
</dbReference>
<dbReference type="AlphaFoldDB" id="A0A1P6BL19"/>
<keyword evidence="4" id="KW-0963">Cytoplasm</keyword>